<feature type="region of interest" description="Disordered" evidence="1">
    <location>
        <begin position="334"/>
        <end position="364"/>
    </location>
</feature>
<evidence type="ECO:0000313" key="3">
    <source>
        <dbReference type="Proteomes" id="UP001390339"/>
    </source>
</evidence>
<organism evidence="2 3">
    <name type="scientific">Apiospora arundinis</name>
    <dbReference type="NCBI Taxonomy" id="335852"/>
    <lineage>
        <taxon>Eukaryota</taxon>
        <taxon>Fungi</taxon>
        <taxon>Dikarya</taxon>
        <taxon>Ascomycota</taxon>
        <taxon>Pezizomycotina</taxon>
        <taxon>Sordariomycetes</taxon>
        <taxon>Xylariomycetidae</taxon>
        <taxon>Amphisphaeriales</taxon>
        <taxon>Apiosporaceae</taxon>
        <taxon>Apiospora</taxon>
    </lineage>
</organism>
<evidence type="ECO:0000313" key="2">
    <source>
        <dbReference type="EMBL" id="KAK8862699.1"/>
    </source>
</evidence>
<dbReference type="EMBL" id="JAPCWZ010000005">
    <property type="protein sequence ID" value="KAK8862699.1"/>
    <property type="molecule type" value="Genomic_DNA"/>
</dbReference>
<reference evidence="2 3" key="1">
    <citation type="journal article" date="2024" name="IMA Fungus">
        <title>Apiospora arundinis, a panoply of carbohydrate-active enzymes and secondary metabolites.</title>
        <authorList>
            <person name="Sorensen T."/>
            <person name="Petersen C."/>
            <person name="Muurmann A.T."/>
            <person name="Christiansen J.V."/>
            <person name="Brundto M.L."/>
            <person name="Overgaard C.K."/>
            <person name="Boysen A.T."/>
            <person name="Wollenberg R.D."/>
            <person name="Larsen T.O."/>
            <person name="Sorensen J.L."/>
            <person name="Nielsen K.L."/>
            <person name="Sondergaard T.E."/>
        </authorList>
    </citation>
    <scope>NUCLEOTIDE SEQUENCE [LARGE SCALE GENOMIC DNA]</scope>
    <source>
        <strain evidence="2 3">AAU 773</strain>
    </source>
</reference>
<sequence length="521" mass="56912">MSASWWSAYHSAHPPNPSSDNGEMFRCRGDTHRPPIRPGRQYSNEAHRVPFANIQSGFVRTLLPSVEPPPFPSLLDLSRPLSHRQAQPARGVAPAPMYYARPLRSRRHHGNAPSFTTVQEPDTPSPPPSRLRYPAGDTPSYATSQPLESPSRPDSRLRYDVDAPSFTTGKTSGPPSRPPSRLRHSVAAEDAPSFTTVQLSDQPSRPPSRLRYPVAAGDFVPATSSAPQSGGLGIVKEEGSATKSPAAPRDDSASLKARVAVLDLLNVHANVPVPRRPTSVTEVEQQVAGQDMAKKKKTDKIAMVEKGTMVENVAMVEKATMTDPPADYDFAVTKSPSPVPTPPRIRPPPGFPPPSEKQQQELKRSNTVAWFYPPEIRSSIDIWDHDRGTEERRLTDWPSFDQMKDAGDQRAERRKPRLLSIPQYHSLDARSVFSAAKGKDGMVDPGSAAAAAATSFTFVPLLFRKYAIDLIGPVNRYPIPCDNDGIIATMQVAELDYDTGDIKDNTKEDGATSVTVVVNGD</sequence>
<feature type="compositionally biased region" description="Pro residues" evidence="1">
    <location>
        <begin position="337"/>
        <end position="355"/>
    </location>
</feature>
<feature type="compositionally biased region" description="Polar residues" evidence="1">
    <location>
        <begin position="113"/>
        <end position="122"/>
    </location>
</feature>
<protein>
    <submittedName>
        <fullName evidence="2">Uncharacterized protein</fullName>
    </submittedName>
</protein>
<gene>
    <name evidence="2" type="ORF">PGQ11_008934</name>
</gene>
<feature type="compositionally biased region" description="Low complexity" evidence="1">
    <location>
        <begin position="1"/>
        <end position="13"/>
    </location>
</feature>
<dbReference type="Proteomes" id="UP001390339">
    <property type="component" value="Unassembled WGS sequence"/>
</dbReference>
<feature type="region of interest" description="Disordered" evidence="1">
    <location>
        <begin position="1"/>
        <end position="43"/>
    </location>
</feature>
<proteinExistence type="predicted"/>
<feature type="compositionally biased region" description="Basic and acidic residues" evidence="1">
    <location>
        <begin position="23"/>
        <end position="33"/>
    </location>
</feature>
<feature type="region of interest" description="Disordered" evidence="1">
    <location>
        <begin position="103"/>
        <end position="253"/>
    </location>
</feature>
<comment type="caution">
    <text evidence="2">The sequence shown here is derived from an EMBL/GenBank/DDBJ whole genome shotgun (WGS) entry which is preliminary data.</text>
</comment>
<evidence type="ECO:0000256" key="1">
    <source>
        <dbReference type="SAM" id="MobiDB-lite"/>
    </source>
</evidence>
<feature type="compositionally biased region" description="Polar residues" evidence="1">
    <location>
        <begin position="193"/>
        <end position="203"/>
    </location>
</feature>
<keyword evidence="3" id="KW-1185">Reference proteome</keyword>
<name>A0ABR2IGS6_9PEZI</name>
<feature type="compositionally biased region" description="Basic and acidic residues" evidence="1">
    <location>
        <begin position="151"/>
        <end position="161"/>
    </location>
</feature>
<accession>A0ABR2IGS6</accession>